<dbReference type="Proteomes" id="UP000319716">
    <property type="component" value="Unassembled WGS sequence"/>
</dbReference>
<feature type="compositionally biased region" description="Basic residues" evidence="1">
    <location>
        <begin position="40"/>
        <end position="58"/>
    </location>
</feature>
<reference evidence="2 3" key="1">
    <citation type="submission" date="2017-11" db="EMBL/GenBank/DDBJ databases">
        <title>Draft Genome Sequence of Sporolactobacillus inulinus NBRC 111894 Isolated from Koso, a Japanese Sugar-Vegetable Fermented Beverage.</title>
        <authorList>
            <person name="Chiou T.Y."/>
            <person name="Oshima K."/>
            <person name="Suda W."/>
            <person name="Hattori M."/>
            <person name="Takahashi T."/>
        </authorList>
    </citation>
    <scope>NUCLEOTIDE SEQUENCE [LARGE SCALE GENOMIC DNA]</scope>
    <source>
        <strain evidence="2 3">NBRC111894</strain>
    </source>
</reference>
<gene>
    <name evidence="2" type="ORF">NBRC111894_4098</name>
</gene>
<dbReference type="AlphaFoldDB" id="A0A4Y1ZI12"/>
<evidence type="ECO:0000256" key="1">
    <source>
        <dbReference type="SAM" id="MobiDB-lite"/>
    </source>
</evidence>
<evidence type="ECO:0000313" key="3">
    <source>
        <dbReference type="Proteomes" id="UP000319716"/>
    </source>
</evidence>
<accession>A0A4Y1ZI12</accession>
<sequence>MRRLREQRASETPQIPVLFEEARGAPAASEQPKSVDAKPPRHRPTAHPKLKQNAHKRGASAKGVVYLIFLRRDLPRISNDYDWNP</sequence>
<proteinExistence type="predicted"/>
<comment type="caution">
    <text evidence="2">The sequence shown here is derived from an EMBL/GenBank/DDBJ whole genome shotgun (WGS) entry which is preliminary data.</text>
</comment>
<evidence type="ECO:0000313" key="2">
    <source>
        <dbReference type="EMBL" id="GAY78544.1"/>
    </source>
</evidence>
<dbReference type="EMBL" id="BEXB01000052">
    <property type="protein sequence ID" value="GAY78544.1"/>
    <property type="molecule type" value="Genomic_DNA"/>
</dbReference>
<organism evidence="2 3">
    <name type="scientific">Sporolactobacillus inulinus</name>
    <dbReference type="NCBI Taxonomy" id="2078"/>
    <lineage>
        <taxon>Bacteria</taxon>
        <taxon>Bacillati</taxon>
        <taxon>Bacillota</taxon>
        <taxon>Bacilli</taxon>
        <taxon>Bacillales</taxon>
        <taxon>Sporolactobacillaceae</taxon>
        <taxon>Sporolactobacillus</taxon>
    </lineage>
</organism>
<protein>
    <submittedName>
        <fullName evidence="2">Uncharacterized protein</fullName>
    </submittedName>
</protein>
<feature type="region of interest" description="Disordered" evidence="1">
    <location>
        <begin position="1"/>
        <end position="58"/>
    </location>
</feature>
<name>A0A4Y1ZI12_9BACL</name>